<evidence type="ECO:0000256" key="1">
    <source>
        <dbReference type="ARBA" id="ARBA00004173"/>
    </source>
</evidence>
<evidence type="ECO:0000313" key="9">
    <source>
        <dbReference type="Proteomes" id="UP000006853"/>
    </source>
</evidence>
<dbReference type="Proteomes" id="UP000006853">
    <property type="component" value="Mitochondrion MT"/>
</dbReference>
<evidence type="ECO:0000256" key="3">
    <source>
        <dbReference type="ARBA" id="ARBA00022980"/>
    </source>
</evidence>
<evidence type="ECO:0000256" key="5">
    <source>
        <dbReference type="ARBA" id="ARBA00023274"/>
    </source>
</evidence>
<keyword evidence="4 8" id="KW-0496">Mitochondrion</keyword>
<dbReference type="EMBL" id="FR839632">
    <property type="protein sequence ID" value="CCA41182.2"/>
    <property type="molecule type" value="Genomic_DNA"/>
</dbReference>
<dbReference type="HOGENOM" id="CLU_735905_0_0_1"/>
<organism evidence="8 9">
    <name type="scientific">Komagataella phaffii (strain ATCC 76273 / CBS 7435 / CECT 11047 / NRRL Y-11430 / Wegner 21-1)</name>
    <name type="common">Yeast</name>
    <name type="synonym">Pichia pastoris</name>
    <dbReference type="NCBI Taxonomy" id="981350"/>
    <lineage>
        <taxon>Eukaryota</taxon>
        <taxon>Fungi</taxon>
        <taxon>Dikarya</taxon>
        <taxon>Ascomycota</taxon>
        <taxon>Saccharomycotina</taxon>
        <taxon>Pichiomycetes</taxon>
        <taxon>Pichiales</taxon>
        <taxon>Pichiaceae</taxon>
        <taxon>Komagataella</taxon>
    </lineage>
</organism>
<dbReference type="GO" id="GO:0005739">
    <property type="term" value="C:mitochondrion"/>
    <property type="evidence" value="ECO:0007669"/>
    <property type="project" value="UniProtKB-SubCell"/>
</dbReference>
<comment type="similarity">
    <text evidence="2">Belongs to the universal ribosomal protein uS3 family.</text>
</comment>
<reference evidence="8 9" key="3">
    <citation type="journal article" date="2016" name="FEMS Yeast Res.">
        <title>Curation of the genome annotation of Pichia pastoris (Komagataella phaffii) CBS7435 from gene level to protein function.</title>
        <authorList>
            <person name="Valli M."/>
            <person name="Tatto N.E."/>
            <person name="Peymann A."/>
            <person name="Gruber C."/>
            <person name="Landes N."/>
            <person name="Ekker H."/>
            <person name="Thallinger G.G."/>
            <person name="Mattanovich D."/>
            <person name="Gasser B."/>
            <person name="Graf A.B."/>
        </authorList>
    </citation>
    <scope>GENOME REANNOTATION</scope>
    <source>
        <strain evidence="8 9">ATCC 76273 / CBS 7435 / CECT 11047 / NRRL Y-11430 / Wegner 21-1</strain>
    </source>
</reference>
<name>F2R0K4_KOMPC</name>
<geneLocation type="mitochondrion" evidence="8"/>
<dbReference type="GO" id="GO:0005840">
    <property type="term" value="C:ribosome"/>
    <property type="evidence" value="ECO:0007669"/>
    <property type="project" value="UniProtKB-KW"/>
</dbReference>
<proteinExistence type="inferred from homology"/>
<comment type="subcellular location">
    <subcellularLocation>
        <location evidence="1">Mitochondrion</location>
    </subcellularLocation>
</comment>
<evidence type="ECO:0000313" key="8">
    <source>
        <dbReference type="EMBL" id="CCA41182.2"/>
    </source>
</evidence>
<protein>
    <recommendedName>
        <fullName evidence="6">Small ribosomal subunit protein uS3m</fullName>
    </recommendedName>
    <alternativeName>
        <fullName evidence="7">Ribosomal protein VAR1, mitochondrial</fullName>
    </alternativeName>
</protein>
<evidence type="ECO:0000256" key="7">
    <source>
        <dbReference type="ARBA" id="ARBA00035430"/>
    </source>
</evidence>
<keyword evidence="9" id="KW-1185">Reference proteome</keyword>
<dbReference type="InterPro" id="IPR007980">
    <property type="entry name" value="Ribosomal_uS3m_fun"/>
</dbReference>
<keyword evidence="5" id="KW-0687">Ribonucleoprotein</keyword>
<evidence type="ECO:0000256" key="2">
    <source>
        <dbReference type="ARBA" id="ARBA00010761"/>
    </source>
</evidence>
<reference evidence="8 9" key="1">
    <citation type="journal article" date="2011" name="J. Biotechnol.">
        <title>High-quality genome sequence of Pichia pastoris CBS7435.</title>
        <authorList>
            <person name="Kuberl A."/>
            <person name="Schneider J."/>
            <person name="Thallinger G.G."/>
            <person name="Anderl I."/>
            <person name="Wibberg D."/>
            <person name="Hajek T."/>
            <person name="Jaenicke S."/>
            <person name="Brinkrolf K."/>
            <person name="Goesmann A."/>
            <person name="Szczepanowski R."/>
            <person name="Puhler A."/>
            <person name="Schwab H."/>
            <person name="Glieder A."/>
            <person name="Pichler H."/>
        </authorList>
    </citation>
    <scope>NUCLEOTIDE SEQUENCE [LARGE SCALE GENOMIC DNA]</scope>
    <source>
        <strain evidence="9">ATCC 76273 / CBS 7435 / CECT 11047 / NRRL Y-11430 / Wegner 21-1</strain>
    </source>
</reference>
<reference key="2">
    <citation type="submission" date="2011-04" db="EMBL/GenBank/DDBJ databases">
        <title>High-quality genome sequence of Pichia pastoris CBS 7435.</title>
        <authorList>
            <person name="Kueberl A."/>
            <person name="Schneider J."/>
            <person name="Thallinger G.G."/>
            <person name="Anderl I."/>
            <person name="Wibberg D."/>
            <person name="Hajek T."/>
            <person name="Jaenicke S."/>
            <person name="Brinkrolf K."/>
            <person name="Goesmann A."/>
            <person name="Szczepanowski R."/>
            <person name="Puehler A."/>
            <person name="Schwab H."/>
            <person name="Glieder A."/>
            <person name="Pichler H."/>
        </authorList>
    </citation>
    <scope>NUCLEOTIDE SEQUENCE</scope>
    <source>
        <strain>CBS 7435</strain>
    </source>
</reference>
<dbReference type="Pfam" id="PF05316">
    <property type="entry name" value="VAR1"/>
    <property type="match status" value="1"/>
</dbReference>
<dbReference type="GO" id="GO:1990904">
    <property type="term" value="C:ribonucleoprotein complex"/>
    <property type="evidence" value="ECO:0007669"/>
    <property type="project" value="UniProtKB-KW"/>
</dbReference>
<dbReference type="AlphaFoldDB" id="F2R0K4"/>
<keyword evidence="3 8" id="KW-0689">Ribosomal protein</keyword>
<dbReference type="GO" id="GO:0006412">
    <property type="term" value="P:translation"/>
    <property type="evidence" value="ECO:0007669"/>
    <property type="project" value="InterPro"/>
</dbReference>
<evidence type="ECO:0000256" key="6">
    <source>
        <dbReference type="ARBA" id="ARBA00035157"/>
    </source>
</evidence>
<evidence type="ECO:0000256" key="4">
    <source>
        <dbReference type="ARBA" id="ARBA00023128"/>
    </source>
</evidence>
<dbReference type="GO" id="GO:0003735">
    <property type="term" value="F:structural constituent of ribosome"/>
    <property type="evidence" value="ECO:0007669"/>
    <property type="project" value="InterPro"/>
</dbReference>
<accession>F2R0K4</accession>
<gene>
    <name evidence="8" type="primary">VAR1</name>
    <name evidence="8" type="ordered locus">PP7435_Mit-0150</name>
</gene>
<sequence>MEKMIKWGVLLLDNKDIEKNKLILKELLLKLKMLKEMKMNNSNNVKNMKKGLVSNIQKYNKMNNWKSQVYKFNKTELMNTMNLDKLVKSLMKMMMTLKLYVMLSTKENENTSKKMERSMLISDMMMKHKLNKVMMKFYYNIGNKKLNSNNKYYMSSMNIWLNTLTSGVKNNGLNNLLSNYYNKEVEMQPMYLKYNYLNSNIFMSSMKKELQKNRKFNLQGRYNSNLINTIPVLNNKNMALNYIKQNKMMFNNELNKSMQYLNNNLNLLNKNNNNNMNMKSMYNIKNNNQLFSQLLFKNIMGWSLLMKGRLMSSGVNRTTKMLLSKGTFMNSMSNTSNLFHNVYKLNSTKVNLTQTNSSYNYMKYGKMGLKLKLNTM</sequence>